<comment type="caution">
    <text evidence="10">The sequence shown here is derived from an EMBL/GenBank/DDBJ whole genome shotgun (WGS) entry which is preliminary data.</text>
</comment>
<protein>
    <recommendedName>
        <fullName evidence="1">valine--tRNA ligase</fullName>
        <ecNumber evidence="1">6.1.1.9</ecNumber>
    </recommendedName>
    <alternativeName>
        <fullName evidence="8">Valyl-tRNA synthetase</fullName>
    </alternativeName>
</protein>
<evidence type="ECO:0000313" key="11">
    <source>
        <dbReference type="Proteomes" id="UP000467635"/>
    </source>
</evidence>
<evidence type="ECO:0000259" key="9">
    <source>
        <dbReference type="Pfam" id="PF13603"/>
    </source>
</evidence>
<dbReference type="AlphaFoldDB" id="A0A7X2MHW6"/>
<name>A0A7X2MHW6_9LACO</name>
<evidence type="ECO:0000256" key="6">
    <source>
        <dbReference type="ARBA" id="ARBA00023054"/>
    </source>
</evidence>
<keyword evidence="5" id="KW-0648">Protein biosynthesis</keyword>
<evidence type="ECO:0000256" key="2">
    <source>
        <dbReference type="ARBA" id="ARBA00022598"/>
    </source>
</evidence>
<dbReference type="FunFam" id="3.90.740.10:FF:000010">
    <property type="entry name" value="Valine--tRNA ligase"/>
    <property type="match status" value="1"/>
</dbReference>
<feature type="domain" description="Leucyl-tRNA synthetase editing" evidence="9">
    <location>
        <begin position="34"/>
        <end position="92"/>
    </location>
</feature>
<dbReference type="GO" id="GO:0005524">
    <property type="term" value="F:ATP binding"/>
    <property type="evidence" value="ECO:0007669"/>
    <property type="project" value="UniProtKB-KW"/>
</dbReference>
<sequence>KNYIEIATTRPETMMGDVAVAVNPDDERYKDIVGKTLVLPLQGRHIPIIADQYVDPEFGTGMVKITPAHDPNDFEVGNRHNLERINTMNEDATMNANAGKYEGLDRF</sequence>
<dbReference type="InterPro" id="IPR002303">
    <property type="entry name" value="Valyl-tRNA_ligase"/>
</dbReference>
<feature type="non-terminal residue" evidence="10">
    <location>
        <position position="107"/>
    </location>
</feature>
<keyword evidence="3" id="KW-0547">Nucleotide-binding</keyword>
<dbReference type="GO" id="GO:0006438">
    <property type="term" value="P:valyl-tRNA aminoacylation"/>
    <property type="evidence" value="ECO:0007669"/>
    <property type="project" value="InterPro"/>
</dbReference>
<feature type="non-terminal residue" evidence="10">
    <location>
        <position position="1"/>
    </location>
</feature>
<dbReference type="Proteomes" id="UP000467635">
    <property type="component" value="Unassembled WGS sequence"/>
</dbReference>
<keyword evidence="6" id="KW-0175">Coiled coil</keyword>
<dbReference type="SUPFAM" id="SSF50677">
    <property type="entry name" value="ValRS/IleRS/LeuRS editing domain"/>
    <property type="match status" value="1"/>
</dbReference>
<dbReference type="GO" id="GO:0002161">
    <property type="term" value="F:aminoacyl-tRNA deacylase activity"/>
    <property type="evidence" value="ECO:0007669"/>
    <property type="project" value="InterPro"/>
</dbReference>
<accession>A0A7X2MHW6</accession>
<evidence type="ECO:0000256" key="7">
    <source>
        <dbReference type="ARBA" id="ARBA00023146"/>
    </source>
</evidence>
<organism evidence="10 11">
    <name type="scientific">Ligilactobacillus salivarius</name>
    <dbReference type="NCBI Taxonomy" id="1624"/>
    <lineage>
        <taxon>Bacteria</taxon>
        <taxon>Bacillati</taxon>
        <taxon>Bacillota</taxon>
        <taxon>Bacilli</taxon>
        <taxon>Lactobacillales</taxon>
        <taxon>Lactobacillaceae</taxon>
        <taxon>Ligilactobacillus</taxon>
    </lineage>
</organism>
<dbReference type="InterPro" id="IPR025709">
    <property type="entry name" value="Leu_tRNA-synth_edit"/>
</dbReference>
<evidence type="ECO:0000256" key="3">
    <source>
        <dbReference type="ARBA" id="ARBA00022741"/>
    </source>
</evidence>
<keyword evidence="2 10" id="KW-0436">Ligase</keyword>
<dbReference type="InterPro" id="IPR009008">
    <property type="entry name" value="Val/Leu/Ile-tRNA-synth_edit"/>
</dbReference>
<reference evidence="10 11" key="1">
    <citation type="submission" date="2019-11" db="EMBL/GenBank/DDBJ databases">
        <title>Draft Genome Sequence of Plant Growth-Promoting Rhizosphere-Associated Bacteria.</title>
        <authorList>
            <person name="Vasilyev I.Y."/>
            <person name="Radchenko V."/>
            <person name="Ilnitskaya E.V."/>
        </authorList>
    </citation>
    <scope>NUCLEOTIDE SEQUENCE [LARGE SCALE GENOMIC DNA]</scope>
    <source>
        <strain evidence="10 11">VRA_01-1sq_f</strain>
    </source>
</reference>
<dbReference type="GO" id="GO:0004832">
    <property type="term" value="F:valine-tRNA ligase activity"/>
    <property type="evidence" value="ECO:0007669"/>
    <property type="project" value="UniProtKB-EC"/>
</dbReference>
<evidence type="ECO:0000313" key="10">
    <source>
        <dbReference type="EMBL" id="MSE09694.1"/>
    </source>
</evidence>
<dbReference type="PANTHER" id="PTHR11946:SF93">
    <property type="entry name" value="VALINE--TRNA LIGASE, CHLOROPLASTIC_MITOCHONDRIAL 2"/>
    <property type="match status" value="1"/>
</dbReference>
<dbReference type="EMBL" id="WKKX01001131">
    <property type="protein sequence ID" value="MSE09694.1"/>
    <property type="molecule type" value="Genomic_DNA"/>
</dbReference>
<evidence type="ECO:0000256" key="8">
    <source>
        <dbReference type="ARBA" id="ARBA00029936"/>
    </source>
</evidence>
<dbReference type="GO" id="GO:0005829">
    <property type="term" value="C:cytosol"/>
    <property type="evidence" value="ECO:0007669"/>
    <property type="project" value="TreeGrafter"/>
</dbReference>
<evidence type="ECO:0000256" key="1">
    <source>
        <dbReference type="ARBA" id="ARBA00013169"/>
    </source>
</evidence>
<proteinExistence type="predicted"/>
<dbReference type="Gene3D" id="3.90.740.10">
    <property type="entry name" value="Valyl/Leucyl/Isoleucyl-tRNA synthetase, editing domain"/>
    <property type="match status" value="1"/>
</dbReference>
<keyword evidence="7" id="KW-0030">Aminoacyl-tRNA synthetase</keyword>
<dbReference type="PANTHER" id="PTHR11946">
    <property type="entry name" value="VALYL-TRNA SYNTHETASES"/>
    <property type="match status" value="1"/>
</dbReference>
<dbReference type="Pfam" id="PF13603">
    <property type="entry name" value="tRNA-synt_1_2"/>
    <property type="match status" value="1"/>
</dbReference>
<evidence type="ECO:0000256" key="5">
    <source>
        <dbReference type="ARBA" id="ARBA00022917"/>
    </source>
</evidence>
<dbReference type="EC" id="6.1.1.9" evidence="1"/>
<evidence type="ECO:0000256" key="4">
    <source>
        <dbReference type="ARBA" id="ARBA00022840"/>
    </source>
</evidence>
<keyword evidence="4" id="KW-0067">ATP-binding</keyword>
<gene>
    <name evidence="10" type="ORF">GKC33_13825</name>
</gene>